<keyword evidence="1" id="KW-0732">Signal</keyword>
<dbReference type="Proteomes" id="UP000050786">
    <property type="component" value="Unassembled WGS sequence"/>
</dbReference>
<dbReference type="AlphaFoldDB" id="A0A0P1F547"/>
<dbReference type="OrthoDB" id="7709451at2"/>
<dbReference type="STRING" id="81569.RUM4293_00369"/>
<feature type="signal peptide" evidence="1">
    <location>
        <begin position="1"/>
        <end position="19"/>
    </location>
</feature>
<dbReference type="EMBL" id="CYPS01000008">
    <property type="protein sequence ID" value="CUH41497.1"/>
    <property type="molecule type" value="Genomic_DNA"/>
</dbReference>
<gene>
    <name evidence="3" type="ORF">RUA4292_02645</name>
    <name evidence="2" type="ORF">RUM4293_00369</name>
</gene>
<dbReference type="Proteomes" id="UP000050783">
    <property type="component" value="Unassembled WGS sequence"/>
</dbReference>
<dbReference type="GeneID" id="55493847"/>
<name>A0A0P1F547_9RHOB</name>
<evidence type="ECO:0000313" key="5">
    <source>
        <dbReference type="Proteomes" id="UP000050786"/>
    </source>
</evidence>
<evidence type="ECO:0000313" key="4">
    <source>
        <dbReference type="Proteomes" id="UP000050783"/>
    </source>
</evidence>
<reference evidence="3 4" key="2">
    <citation type="submission" date="2015-09" db="EMBL/GenBank/DDBJ databases">
        <authorList>
            <consortium name="Swine Surveillance"/>
        </authorList>
    </citation>
    <scope>NUCLEOTIDE SEQUENCE [LARGE SCALE GENOMIC DNA]</scope>
    <source>
        <strain evidence="3 4">CECT 4292</strain>
        <strain evidence="2">CECT 4293</strain>
    </source>
</reference>
<accession>A0A0P1F547</accession>
<organism evidence="3 4">
    <name type="scientific">Ruegeria atlantica</name>
    <dbReference type="NCBI Taxonomy" id="81569"/>
    <lineage>
        <taxon>Bacteria</taxon>
        <taxon>Pseudomonadati</taxon>
        <taxon>Pseudomonadota</taxon>
        <taxon>Alphaproteobacteria</taxon>
        <taxon>Rhodobacterales</taxon>
        <taxon>Roseobacteraceae</taxon>
        <taxon>Ruegeria</taxon>
    </lineage>
</organism>
<reference evidence="5" key="1">
    <citation type="submission" date="2015-09" db="EMBL/GenBank/DDBJ databases">
        <authorList>
            <person name="Rodrigo-Torres L."/>
            <person name="Arahal D.R."/>
        </authorList>
    </citation>
    <scope>NUCLEOTIDE SEQUENCE [LARGE SCALE GENOMIC DNA]</scope>
    <source>
        <strain evidence="5">CECT 4293</strain>
    </source>
</reference>
<evidence type="ECO:0000313" key="3">
    <source>
        <dbReference type="EMBL" id="CUH48465.1"/>
    </source>
</evidence>
<keyword evidence="5" id="KW-1185">Reference proteome</keyword>
<protein>
    <submittedName>
        <fullName evidence="3">Uncharacterized protein</fullName>
    </submittedName>
</protein>
<evidence type="ECO:0000313" key="2">
    <source>
        <dbReference type="EMBL" id="CUH41497.1"/>
    </source>
</evidence>
<evidence type="ECO:0000256" key="1">
    <source>
        <dbReference type="SAM" id="SignalP"/>
    </source>
</evidence>
<dbReference type="RefSeq" id="WP_058271610.1">
    <property type="nucleotide sequence ID" value="NZ_CYPS01000008.1"/>
</dbReference>
<sequence>MKNLTALTLALLAPSFGLAAGSGPLDGADFVVTCVSDTDGSSVTLARSGATDTGFIVTDTIRGEAKILSGVNSLTFLHIMDKDVVTFVVDFDDLNYDMSIKGQHTANDRGICDDPVS</sequence>
<dbReference type="EMBL" id="CYPU01000039">
    <property type="protein sequence ID" value="CUH48465.1"/>
    <property type="molecule type" value="Genomic_DNA"/>
</dbReference>
<feature type="chain" id="PRO_5011149149" evidence="1">
    <location>
        <begin position="20"/>
        <end position="117"/>
    </location>
</feature>
<proteinExistence type="predicted"/>